<dbReference type="PANTHER" id="PTHR30485:SF2">
    <property type="entry name" value="BLL0597 PROTEIN"/>
    <property type="match status" value="1"/>
</dbReference>
<feature type="transmembrane region" description="Helical" evidence="6">
    <location>
        <begin position="155"/>
        <end position="175"/>
    </location>
</feature>
<gene>
    <name evidence="8" type="ORF">B1A74_02700</name>
</gene>
<evidence type="ECO:0000313" key="8">
    <source>
        <dbReference type="EMBL" id="OOC11054.1"/>
    </source>
</evidence>
<protein>
    <submittedName>
        <fullName evidence="8">Hydrogenase</fullName>
    </submittedName>
</protein>
<organism evidence="8 9">
    <name type="scientific">Thioalkalivibrio halophilus</name>
    <dbReference type="NCBI Taxonomy" id="252474"/>
    <lineage>
        <taxon>Bacteria</taxon>
        <taxon>Pseudomonadati</taxon>
        <taxon>Pseudomonadota</taxon>
        <taxon>Gammaproteobacteria</taxon>
        <taxon>Chromatiales</taxon>
        <taxon>Ectothiorhodospiraceae</taxon>
        <taxon>Thioalkalivibrio</taxon>
    </lineage>
</organism>
<dbReference type="Proteomes" id="UP000189177">
    <property type="component" value="Unassembled WGS sequence"/>
</dbReference>
<keyword evidence="5 6" id="KW-0472">Membrane</keyword>
<evidence type="ECO:0000256" key="6">
    <source>
        <dbReference type="SAM" id="Phobius"/>
    </source>
</evidence>
<dbReference type="InterPro" id="IPR011577">
    <property type="entry name" value="Cyt_b561_bac/Ni-Hgenase"/>
</dbReference>
<dbReference type="RefSeq" id="WP_018946330.1">
    <property type="nucleotide sequence ID" value="NZ_MUZR01000007.1"/>
</dbReference>
<dbReference type="STRING" id="252474.B1A74_02700"/>
<dbReference type="GO" id="GO:0009055">
    <property type="term" value="F:electron transfer activity"/>
    <property type="evidence" value="ECO:0007669"/>
    <property type="project" value="InterPro"/>
</dbReference>
<dbReference type="EMBL" id="MUZR01000007">
    <property type="protein sequence ID" value="OOC11054.1"/>
    <property type="molecule type" value="Genomic_DNA"/>
</dbReference>
<evidence type="ECO:0000256" key="1">
    <source>
        <dbReference type="ARBA" id="ARBA00004651"/>
    </source>
</evidence>
<comment type="subcellular location">
    <subcellularLocation>
        <location evidence="1">Cell membrane</location>
        <topology evidence="1">Multi-pass membrane protein</topology>
    </subcellularLocation>
</comment>
<comment type="caution">
    <text evidence="8">The sequence shown here is derived from an EMBL/GenBank/DDBJ whole genome shotgun (WGS) entry which is preliminary data.</text>
</comment>
<reference evidence="8 9" key="1">
    <citation type="submission" date="2017-02" db="EMBL/GenBank/DDBJ databases">
        <title>Genomic diversity within the haloalkaliphilic genus Thioalkalivibrio.</title>
        <authorList>
            <person name="Ahn A.-C."/>
            <person name="Meier-Kolthoff J."/>
            <person name="Overmars L."/>
            <person name="Richter M."/>
            <person name="Woyke T."/>
            <person name="Sorokin D.Y."/>
            <person name="Muyzer G."/>
        </authorList>
    </citation>
    <scope>NUCLEOTIDE SEQUENCE [LARGE SCALE GENOMIC DNA]</scope>
    <source>
        <strain evidence="8 9">HL17</strain>
    </source>
</reference>
<proteinExistence type="predicted"/>
<name>A0A1V3A130_9GAMM</name>
<evidence type="ECO:0000259" key="7">
    <source>
        <dbReference type="Pfam" id="PF01292"/>
    </source>
</evidence>
<feature type="transmembrane region" description="Helical" evidence="6">
    <location>
        <begin position="20"/>
        <end position="35"/>
    </location>
</feature>
<dbReference type="InterPro" id="IPR016174">
    <property type="entry name" value="Di-haem_cyt_TM"/>
</dbReference>
<accession>A0A1V3A130</accession>
<dbReference type="SUPFAM" id="SSF81342">
    <property type="entry name" value="Transmembrane di-heme cytochromes"/>
    <property type="match status" value="1"/>
</dbReference>
<dbReference type="Gene3D" id="1.20.950.20">
    <property type="entry name" value="Transmembrane di-heme cytochromes, Chain C"/>
    <property type="match status" value="1"/>
</dbReference>
<dbReference type="GO" id="GO:0005886">
    <property type="term" value="C:plasma membrane"/>
    <property type="evidence" value="ECO:0007669"/>
    <property type="project" value="UniProtKB-SubCell"/>
</dbReference>
<evidence type="ECO:0000256" key="3">
    <source>
        <dbReference type="ARBA" id="ARBA00022692"/>
    </source>
</evidence>
<evidence type="ECO:0000256" key="2">
    <source>
        <dbReference type="ARBA" id="ARBA00022475"/>
    </source>
</evidence>
<sequence length="224" mass="25404">MTGGNADALRVKVWDWPTRVFHWGLLLCLVGLWYTSTEFMLFRWHKWLGYTVLGLLLFRIVWGFVGSETARFRHWLAGPVTVARYVWGRLRGTAPEYLGHNPLGGWAVLLMLVLLLVQAVTGLFANDDIFNQGPLADSVSRDVERTMTRLHNWNFDLLLIVIGVHVLAVFTYQFILRIRLIGAMITGYKRGAWSDHPHIANPWFGLVLALMVAALVFGVGSVWG</sequence>
<evidence type="ECO:0000256" key="4">
    <source>
        <dbReference type="ARBA" id="ARBA00022989"/>
    </source>
</evidence>
<feature type="transmembrane region" description="Helical" evidence="6">
    <location>
        <begin position="47"/>
        <end position="65"/>
    </location>
</feature>
<evidence type="ECO:0000256" key="5">
    <source>
        <dbReference type="ARBA" id="ARBA00023136"/>
    </source>
</evidence>
<dbReference type="OrthoDB" id="196472at2"/>
<keyword evidence="4 6" id="KW-1133">Transmembrane helix</keyword>
<feature type="domain" description="Cytochrome b561 bacterial/Ni-hydrogenase" evidence="7">
    <location>
        <begin position="13"/>
        <end position="187"/>
    </location>
</feature>
<keyword evidence="2" id="KW-1003">Cell membrane</keyword>
<dbReference type="InterPro" id="IPR051542">
    <property type="entry name" value="Hydrogenase_cytochrome"/>
</dbReference>
<dbReference type="Pfam" id="PF01292">
    <property type="entry name" value="Ni_hydr_CYTB"/>
    <property type="match status" value="1"/>
</dbReference>
<evidence type="ECO:0000313" key="9">
    <source>
        <dbReference type="Proteomes" id="UP000189177"/>
    </source>
</evidence>
<keyword evidence="9" id="KW-1185">Reference proteome</keyword>
<feature type="transmembrane region" description="Helical" evidence="6">
    <location>
        <begin position="103"/>
        <end position="125"/>
    </location>
</feature>
<dbReference type="GO" id="GO:0020037">
    <property type="term" value="F:heme binding"/>
    <property type="evidence" value="ECO:0007669"/>
    <property type="project" value="TreeGrafter"/>
</dbReference>
<keyword evidence="3 6" id="KW-0812">Transmembrane</keyword>
<dbReference type="AlphaFoldDB" id="A0A1V3A130"/>
<dbReference type="GO" id="GO:0022904">
    <property type="term" value="P:respiratory electron transport chain"/>
    <property type="evidence" value="ECO:0007669"/>
    <property type="project" value="InterPro"/>
</dbReference>
<dbReference type="PANTHER" id="PTHR30485">
    <property type="entry name" value="NI/FE-HYDROGENASE 1 B-TYPE CYTOCHROME SUBUNIT"/>
    <property type="match status" value="1"/>
</dbReference>
<feature type="transmembrane region" description="Helical" evidence="6">
    <location>
        <begin position="203"/>
        <end position="223"/>
    </location>
</feature>